<sequence length="1182" mass="132751">MRNSDQLEPEVDHEFNRILEDYFDAIERDDGVDVNTFVRRHPEYEQALKSFFSDIRNVRQFIDRNRITVGAGDDRSVADPASQQLPRTAQYVGKYQLMRKLGEGGMGTVYLAFHTELEKRVAIKFLNDHRGRDTNAVKLFRKEIKAVGRFDHEHIVRAIDAGKFDELHFLVMEYIEGADLADLLKFCPPLQVSEACELARQAALGLDHAHQFGLIHRDIKPSNLMLTPAGRVKVLDLGLAQLNQPFTQSSELTVDGLRMGTLKYMPPEQFDDCHSVGATCDIYSLGVTLFELLRGKLPLSGLHRGVDCSSLQMLRNDIPDDLISLLESMTELQPSERIQSAGEVADRLLRWTDGHDLPTLFEIYRQRRRQGVVPATAVPPKVDTSTLPSNPTSTASVFSVWFAAAAASVCVISALALLFQANGLLSDPHPVAASTSATLNVRVEHGVSGNAVVPKTVLLESVITGEKLEVDLGANSVPTGDYRLLSDSWTAATPETITLTAGAVTELSLIPKLQNIQYPEIPDHAGAYVHYKAQIVPAGGDAKQAQAYHVVFRSLESEQIEGVDYRWIQAEVGNSDYCETAWLLVDTELYDKEKTLSIREGFIQAELPLEERNLTTFLGPRIAVAWSHREDPLQQVADDWGFQWPANRISMQSLLAMIFDLSHPAVPAPISNMRNLLGASTERVVEFSTFSEGLEKTSCLKIAGQPADLFDIERQVKYEIKRGRYPHEVPFGYLHVMIQDPFQTLTLERSKGGFDGVVRFPDLEQLSAESLKLTQLASPESDDITRATLPETEGDWSRHRGSVRFGRHPELTLSSTVRAGKLQNIDGRPHRWIEVAIESGLTGQLLSAERVKLLIDEQAYQQQRQFIVRKGWHELGWEVYDFQDGDSALTEQMHCWIHRRPSHPRLTVHEVLSMLFDAKFPSAGRLQDARPSLAGLIVKASANRTAKRCVIETPGSAQKSFHGYHWTVTPPETTPEKQSVTYDLYRSQEVPFGFAHVRLNVPGQFEVNLELLDCGSDLAPLTADEAALAKTARETQEKLSRAGVFQWSVAGQKRTIGRYSHYHAGDVVIDTWGPATMDRLPPLRELAIPFEQLDEQAKRWIADNQMRTWTSTNGEISQRALLDAVIDAKTVRLRYDDFSLHLVDTTRLSKQDRDYVDRQWLAHRPPEVDKRKPPMLSFFGNR</sequence>
<dbReference type="GO" id="GO:0004674">
    <property type="term" value="F:protein serine/threonine kinase activity"/>
    <property type="evidence" value="ECO:0007669"/>
    <property type="project" value="UniProtKB-KW"/>
</dbReference>
<evidence type="ECO:0000313" key="8">
    <source>
        <dbReference type="Proteomes" id="UP000324479"/>
    </source>
</evidence>
<evidence type="ECO:0000256" key="2">
    <source>
        <dbReference type="ARBA" id="ARBA00022741"/>
    </source>
</evidence>
<gene>
    <name evidence="7" type="ORF">FYK55_13255</name>
</gene>
<dbReference type="EMBL" id="VWOX01000006">
    <property type="protein sequence ID" value="KAA5543238.1"/>
    <property type="molecule type" value="Genomic_DNA"/>
</dbReference>
<dbReference type="InterPro" id="IPR017441">
    <property type="entry name" value="Protein_kinase_ATP_BS"/>
</dbReference>
<dbReference type="CDD" id="cd14014">
    <property type="entry name" value="STKc_PknB_like"/>
    <property type="match status" value="1"/>
</dbReference>
<evidence type="ECO:0000313" key="7">
    <source>
        <dbReference type="EMBL" id="KAA5543238.1"/>
    </source>
</evidence>
<keyword evidence="3 7" id="KW-0418">Kinase</keyword>
<dbReference type="PROSITE" id="PS50011">
    <property type="entry name" value="PROTEIN_KINASE_DOM"/>
    <property type="match status" value="1"/>
</dbReference>
<evidence type="ECO:0000256" key="3">
    <source>
        <dbReference type="ARBA" id="ARBA00022777"/>
    </source>
</evidence>
<dbReference type="RefSeq" id="WP_150076903.1">
    <property type="nucleotide sequence ID" value="NZ_VWOX01000006.1"/>
</dbReference>
<name>A0A5M6D6T7_9BACT</name>
<keyword evidence="4 5" id="KW-0067">ATP-binding</keyword>
<dbReference type="InterPro" id="IPR000719">
    <property type="entry name" value="Prot_kinase_dom"/>
</dbReference>
<protein>
    <submittedName>
        <fullName evidence="7">Serine/threonine protein kinase</fullName>
    </submittedName>
</protein>
<evidence type="ECO:0000256" key="4">
    <source>
        <dbReference type="ARBA" id="ARBA00022840"/>
    </source>
</evidence>
<dbReference type="AlphaFoldDB" id="A0A5M6D6T7"/>
<dbReference type="PANTHER" id="PTHR43289">
    <property type="entry name" value="MITOGEN-ACTIVATED PROTEIN KINASE KINASE KINASE 20-RELATED"/>
    <property type="match status" value="1"/>
</dbReference>
<dbReference type="PROSITE" id="PS00108">
    <property type="entry name" value="PROTEIN_KINASE_ST"/>
    <property type="match status" value="1"/>
</dbReference>
<feature type="domain" description="Protein kinase" evidence="6">
    <location>
        <begin position="95"/>
        <end position="349"/>
    </location>
</feature>
<dbReference type="InterPro" id="IPR008271">
    <property type="entry name" value="Ser/Thr_kinase_AS"/>
</dbReference>
<keyword evidence="8" id="KW-1185">Reference proteome</keyword>
<dbReference type="Gene3D" id="1.10.510.10">
    <property type="entry name" value="Transferase(Phosphotransferase) domain 1"/>
    <property type="match status" value="1"/>
</dbReference>
<dbReference type="InterPro" id="IPR011009">
    <property type="entry name" value="Kinase-like_dom_sf"/>
</dbReference>
<feature type="binding site" evidence="5">
    <location>
        <position position="124"/>
    </location>
    <ligand>
        <name>ATP</name>
        <dbReference type="ChEBI" id="CHEBI:30616"/>
    </ligand>
</feature>
<keyword evidence="7" id="KW-0723">Serine/threonine-protein kinase</keyword>
<dbReference type="GO" id="GO:0005524">
    <property type="term" value="F:ATP binding"/>
    <property type="evidence" value="ECO:0007669"/>
    <property type="project" value="UniProtKB-UniRule"/>
</dbReference>
<dbReference type="Pfam" id="PF00069">
    <property type="entry name" value="Pkinase"/>
    <property type="match status" value="1"/>
</dbReference>
<dbReference type="PROSITE" id="PS00107">
    <property type="entry name" value="PROTEIN_KINASE_ATP"/>
    <property type="match status" value="1"/>
</dbReference>
<dbReference type="PANTHER" id="PTHR43289:SF6">
    <property type="entry name" value="SERINE_THREONINE-PROTEIN KINASE NEKL-3"/>
    <property type="match status" value="1"/>
</dbReference>
<dbReference type="SMART" id="SM00220">
    <property type="entry name" value="S_TKc"/>
    <property type="match status" value="1"/>
</dbReference>
<evidence type="ECO:0000256" key="1">
    <source>
        <dbReference type="ARBA" id="ARBA00022679"/>
    </source>
</evidence>
<keyword evidence="1" id="KW-0808">Transferase</keyword>
<evidence type="ECO:0000259" key="6">
    <source>
        <dbReference type="PROSITE" id="PS50011"/>
    </source>
</evidence>
<proteinExistence type="predicted"/>
<evidence type="ECO:0000256" key="5">
    <source>
        <dbReference type="PROSITE-ProRule" id="PRU10141"/>
    </source>
</evidence>
<dbReference type="Gene3D" id="2.30.30.700">
    <property type="entry name" value="SLA1 homology domain 1"/>
    <property type="match status" value="1"/>
</dbReference>
<dbReference type="Proteomes" id="UP000324479">
    <property type="component" value="Unassembled WGS sequence"/>
</dbReference>
<comment type="caution">
    <text evidence="7">The sequence shown here is derived from an EMBL/GenBank/DDBJ whole genome shotgun (WGS) entry which is preliminary data.</text>
</comment>
<reference evidence="7 8" key="1">
    <citation type="submission" date="2019-08" db="EMBL/GenBank/DDBJ databases">
        <authorList>
            <person name="Dhanesh K."/>
            <person name="Kumar G."/>
            <person name="Sasikala C."/>
            <person name="Venkata Ramana C."/>
        </authorList>
    </citation>
    <scope>NUCLEOTIDE SEQUENCE [LARGE SCALE GENOMIC DNA]</scope>
    <source>
        <strain evidence="7 8">JC645</strain>
    </source>
</reference>
<organism evidence="7 8">
    <name type="scientific">Roseiconus nitratireducens</name>
    <dbReference type="NCBI Taxonomy" id="2605748"/>
    <lineage>
        <taxon>Bacteria</taxon>
        <taxon>Pseudomonadati</taxon>
        <taxon>Planctomycetota</taxon>
        <taxon>Planctomycetia</taxon>
        <taxon>Pirellulales</taxon>
        <taxon>Pirellulaceae</taxon>
        <taxon>Roseiconus</taxon>
    </lineage>
</organism>
<dbReference type="SUPFAM" id="SSF56112">
    <property type="entry name" value="Protein kinase-like (PK-like)"/>
    <property type="match status" value="1"/>
</dbReference>
<accession>A0A5M6D6T7</accession>
<keyword evidence="2 5" id="KW-0547">Nucleotide-binding</keyword>
<dbReference type="Gene3D" id="3.30.200.20">
    <property type="entry name" value="Phosphorylase Kinase, domain 1"/>
    <property type="match status" value="1"/>
</dbReference>